<dbReference type="Gene3D" id="1.20.144.10">
    <property type="entry name" value="Phosphatidic acid phosphatase type 2/haloperoxidase"/>
    <property type="match status" value="1"/>
</dbReference>
<dbReference type="Pfam" id="PF12951">
    <property type="entry name" value="PATR"/>
    <property type="match status" value="1"/>
</dbReference>
<sequence length="589" mass="63406">MPAKRNSVLKTVIKSAFVFTLSGAALFGAETNSQASSANDDSSLAKTLAPQAASYGYFVDQYQQNVKTNNTPETNPAIALFNNTFLSYWDPTTKTAKNASLLKENLDKSIQITNGASQAEVDRSYLTDRRDLRYNLISGFGPYANAFIKDADAQTDFNSIPDAPLPGNSPYSSMKWADENSKLGSVVKLVDTAEASDWSGTGTPKAYIQFTRPYRQSSQVKVNPYLANVMAAAKQDDYDFPSGHTTAAFETGETLAYVFPQRYQQLITRSSEVGYDRVLAGRHSPLAVMGGRVIGTAMTAATLNDPNNKQLADQAYKDAQADLPSQKDASAQDSFSDYQKNLTDYTYRLTYGFAPIGDTTKAMVVPKGAEVLLKTRLPYLSDIQRREVLETTGLSSGYPMGDDTEGWGRLNLFKAANGFGEFLTNTTVNMDAAKGGFNANDTWKNNISGKGGLTKDGSGSLTLLGKNSYNGGTTVKGGSLVAQNNAAFGNGDLTLTDGSVKLDTRTVQIKGNYTQTKQGSLSLAGNDQVSVSGNAKLNGNLVISSTKGLKSGTKLLSFKKHAGKFTHVKGLPKGWHLDYSQQSVRVVKS</sequence>
<protein>
    <submittedName>
        <fullName evidence="4">Phospholipid phosphatase</fullName>
    </submittedName>
</protein>
<accession>A0ABQ3W1N1</accession>
<dbReference type="InterPro" id="IPR011050">
    <property type="entry name" value="Pectin_lyase_fold/virulence"/>
</dbReference>
<feature type="domain" description="Phosphatidic acid phosphatase type 2/haloperoxidase" evidence="3">
    <location>
        <begin position="186"/>
        <end position="303"/>
    </location>
</feature>
<proteinExistence type="predicted"/>
<dbReference type="EMBL" id="BNJR01000012">
    <property type="protein sequence ID" value="GHP14074.1"/>
    <property type="molecule type" value="Genomic_DNA"/>
</dbReference>
<evidence type="ECO:0000256" key="1">
    <source>
        <dbReference type="ARBA" id="ARBA00022729"/>
    </source>
</evidence>
<feature type="signal peptide" evidence="2">
    <location>
        <begin position="1"/>
        <end position="24"/>
    </location>
</feature>
<dbReference type="SUPFAM" id="SSF51126">
    <property type="entry name" value="Pectin lyase-like"/>
    <property type="match status" value="1"/>
</dbReference>
<dbReference type="NCBIfam" id="TIGR02601">
    <property type="entry name" value="autotrns_rpt"/>
    <property type="match status" value="1"/>
</dbReference>
<dbReference type="RefSeq" id="WP_203630079.1">
    <property type="nucleotide sequence ID" value="NZ_BNJR01000012.1"/>
</dbReference>
<dbReference type="InterPro" id="IPR000326">
    <property type="entry name" value="PAP2/HPO"/>
</dbReference>
<keyword evidence="5" id="KW-1185">Reference proteome</keyword>
<dbReference type="SUPFAM" id="SSF48317">
    <property type="entry name" value="Acid phosphatase/Vanadium-dependent haloperoxidase"/>
    <property type="match status" value="1"/>
</dbReference>
<name>A0ABQ3W1N1_9LACO</name>
<evidence type="ECO:0000313" key="4">
    <source>
        <dbReference type="EMBL" id="GHP14074.1"/>
    </source>
</evidence>
<dbReference type="SMART" id="SM00014">
    <property type="entry name" value="acidPPc"/>
    <property type="match status" value="1"/>
</dbReference>
<dbReference type="Pfam" id="PF01569">
    <property type="entry name" value="PAP2"/>
    <property type="match status" value="1"/>
</dbReference>
<evidence type="ECO:0000256" key="2">
    <source>
        <dbReference type="SAM" id="SignalP"/>
    </source>
</evidence>
<dbReference type="Proteomes" id="UP000604765">
    <property type="component" value="Unassembled WGS sequence"/>
</dbReference>
<organism evidence="4 5">
    <name type="scientific">Lentilactobacillus fungorum</name>
    <dbReference type="NCBI Taxonomy" id="2201250"/>
    <lineage>
        <taxon>Bacteria</taxon>
        <taxon>Bacillati</taxon>
        <taxon>Bacillota</taxon>
        <taxon>Bacilli</taxon>
        <taxon>Lactobacillales</taxon>
        <taxon>Lactobacillaceae</taxon>
        <taxon>Lentilactobacillus</taxon>
    </lineage>
</organism>
<keyword evidence="1 2" id="KW-0732">Signal</keyword>
<gene>
    <name evidence="4" type="ORF">YK48G_14990</name>
</gene>
<dbReference type="InterPro" id="IPR036938">
    <property type="entry name" value="PAP2/HPO_sf"/>
</dbReference>
<feature type="chain" id="PRO_5045238263" evidence="2">
    <location>
        <begin position="25"/>
        <end position="589"/>
    </location>
</feature>
<evidence type="ECO:0000259" key="3">
    <source>
        <dbReference type="SMART" id="SM00014"/>
    </source>
</evidence>
<comment type="caution">
    <text evidence="4">The sequence shown here is derived from an EMBL/GenBank/DDBJ whole genome shotgun (WGS) entry which is preliminary data.</text>
</comment>
<evidence type="ECO:0000313" key="5">
    <source>
        <dbReference type="Proteomes" id="UP000604765"/>
    </source>
</evidence>
<dbReference type="InterPro" id="IPR013425">
    <property type="entry name" value="Autotrns_rpt"/>
</dbReference>
<reference evidence="4 5" key="1">
    <citation type="journal article" date="2021" name="Int. J. Syst. Evol. Microbiol.">
        <title>Lentilactobacillus fungorum sp. nov., isolated from spent mushroom substrates.</title>
        <authorList>
            <person name="Tohno M."/>
            <person name="Tanizawa Y."/>
            <person name="Kojima Y."/>
            <person name="Sakamoto M."/>
            <person name="Ohkuma M."/>
            <person name="Kobayashi H."/>
        </authorList>
    </citation>
    <scope>NUCLEOTIDE SEQUENCE [LARGE SCALE GENOMIC DNA]</scope>
    <source>
        <strain evidence="4 5">YK48G</strain>
    </source>
</reference>